<name>A0ABR4BC85_9LECA</name>
<comment type="caution">
    <text evidence="1">The sequence shown here is derived from an EMBL/GenBank/DDBJ whole genome shotgun (WGS) entry which is preliminary data.</text>
</comment>
<reference evidence="1 2" key="1">
    <citation type="submission" date="2024-09" db="EMBL/GenBank/DDBJ databases">
        <title>Rethinking Asexuality: The Enigmatic Case of Functional Sexual Genes in Lepraria (Stereocaulaceae).</title>
        <authorList>
            <person name="Doellman M."/>
            <person name="Sun Y."/>
            <person name="Barcenas-Pena A."/>
            <person name="Lumbsch H.T."/>
            <person name="Grewe F."/>
        </authorList>
    </citation>
    <scope>NUCLEOTIDE SEQUENCE [LARGE SCALE GENOMIC DNA]</scope>
    <source>
        <strain evidence="1 2">Grewe 0041</strain>
    </source>
</reference>
<protein>
    <submittedName>
        <fullName evidence="1">Uncharacterized protein</fullName>
    </submittedName>
</protein>
<sequence length="67" mass="7552">MEQEHQLRCLQYAVSNVETRSRIKRVMLAVAVDAQDQCQCHTTHIKAACPIQVSPGRTTQEPSMLDV</sequence>
<evidence type="ECO:0000313" key="2">
    <source>
        <dbReference type="Proteomes" id="UP001590951"/>
    </source>
</evidence>
<organism evidence="1 2">
    <name type="scientific">Lepraria finkii</name>
    <dbReference type="NCBI Taxonomy" id="1340010"/>
    <lineage>
        <taxon>Eukaryota</taxon>
        <taxon>Fungi</taxon>
        <taxon>Dikarya</taxon>
        <taxon>Ascomycota</taxon>
        <taxon>Pezizomycotina</taxon>
        <taxon>Lecanoromycetes</taxon>
        <taxon>OSLEUM clade</taxon>
        <taxon>Lecanoromycetidae</taxon>
        <taxon>Lecanorales</taxon>
        <taxon>Lecanorineae</taxon>
        <taxon>Stereocaulaceae</taxon>
        <taxon>Lepraria</taxon>
    </lineage>
</organism>
<dbReference type="Proteomes" id="UP001590951">
    <property type="component" value="Unassembled WGS sequence"/>
</dbReference>
<evidence type="ECO:0000313" key="1">
    <source>
        <dbReference type="EMBL" id="KAL2055453.1"/>
    </source>
</evidence>
<accession>A0ABR4BC85</accession>
<dbReference type="EMBL" id="JBHFEH010000011">
    <property type="protein sequence ID" value="KAL2055453.1"/>
    <property type="molecule type" value="Genomic_DNA"/>
</dbReference>
<proteinExistence type="predicted"/>
<gene>
    <name evidence="1" type="ORF">ABVK25_004261</name>
</gene>
<keyword evidence="2" id="KW-1185">Reference proteome</keyword>